<dbReference type="OMA" id="MIKADVI"/>
<feature type="region of interest" description="Disordered" evidence="1">
    <location>
        <begin position="1226"/>
        <end position="1307"/>
    </location>
</feature>
<feature type="region of interest" description="Disordered" evidence="1">
    <location>
        <begin position="803"/>
        <end position="840"/>
    </location>
</feature>
<reference evidence="2" key="1">
    <citation type="submission" date="2025-08" db="UniProtKB">
        <authorList>
            <consortium name="Ensembl"/>
        </authorList>
    </citation>
    <scope>IDENTIFICATION</scope>
</reference>
<feature type="region of interest" description="Disordered" evidence="1">
    <location>
        <begin position="1094"/>
        <end position="1113"/>
    </location>
</feature>
<feature type="compositionally biased region" description="Polar residues" evidence="1">
    <location>
        <begin position="213"/>
        <end position="227"/>
    </location>
</feature>
<feature type="compositionally biased region" description="Low complexity" evidence="1">
    <location>
        <begin position="1257"/>
        <end position="1283"/>
    </location>
</feature>
<feature type="region of interest" description="Disordered" evidence="1">
    <location>
        <begin position="213"/>
        <end position="232"/>
    </location>
</feature>
<organism evidence="2 3">
    <name type="scientific">Mola mola</name>
    <name type="common">Ocean sunfish</name>
    <name type="synonym">Tetraodon mola</name>
    <dbReference type="NCBI Taxonomy" id="94237"/>
    <lineage>
        <taxon>Eukaryota</taxon>
        <taxon>Metazoa</taxon>
        <taxon>Chordata</taxon>
        <taxon>Craniata</taxon>
        <taxon>Vertebrata</taxon>
        <taxon>Euteleostomi</taxon>
        <taxon>Actinopterygii</taxon>
        <taxon>Neopterygii</taxon>
        <taxon>Teleostei</taxon>
        <taxon>Neoteleostei</taxon>
        <taxon>Acanthomorphata</taxon>
        <taxon>Eupercaria</taxon>
        <taxon>Tetraodontiformes</taxon>
        <taxon>Molidae</taxon>
        <taxon>Mola</taxon>
    </lineage>
</organism>
<feature type="compositionally biased region" description="Polar residues" evidence="1">
    <location>
        <begin position="748"/>
        <end position="765"/>
    </location>
</feature>
<sequence>WLVNSACWSAERIPNDHLPPGGGVSCPPVGATSQATSNHNLMPVISMQTPSSPRLLPSTYHHPVVEARKSLSSLLETQMSLATSKPKSRSMYYGLIPSQYAAYGGIKTTMCPRGNDTSSHKRQPDVAVDGSLRTKSETKQLNGHQSLPSLVEVSAAHTLQPLSPPKDSKGIIICSKDVFEESQSEAHRIGAQSLQTSRVDTIKPELPPGLVQKTIQQSTSDVSTPKASYSEAPIPTPKAGEVHTQSAALNTIPCLKDSSGPTSSSSPLVKVSLNSEMQHSEKVTDIVEKDSKPVKTTAKRDSKVTNAKSGQLEIAPVQSACGVSPSTANGLNTQHNARPVDNPVNHKTLLDQTPGTQLELKYSGGAILHGACVAAKTQADKLVLEDVLLSKAATDTVLYKQKEDANQYIEPSSGFTLPNKTNMENIVPSIAANIEHIPDKNEPKFSNIFSKESTVTTSGSLLPHEHVTASVCSAQYNVCTVSAASQSTKITQQVSAEIEIGENGKTIKNQIHLPAGLALKSQTSSAPNMPVVKPTTEPKLSDPSITATKFPNISDIKLPLDVTSRVPIKETPKLIQTSESVVPKTRGSTESSGPDKVGHVASFYADAAKQASLNIPAKDTTLPKQDNLELKHPTYSNIDTNRDGNSAELHPQTTNRTGRLLTGKMPTEYLPSIPLREANNETKYEIEASSASSITKENILVDKRSTENKLSNELSTGLVTASKSSTDVFSPGQSDGVVAIQPGKHPETAQSNKPNLGSKVHSTADNKGPNRSHANAILPVMTDLAVSTRSCFGTVQVTKTTVPSSPIMRHVTPSPQLRSHRPESRSGTTPADDIKPSSGSCAQTKIYTKLNTLNGNLVAERRSSAQEITKETINLKEQSLRPLASPPTRTKDSVRSKTETASFSSFGNVAANKTIINQIRSGDNLQSCQTELKQFRQSVTMTKKSTETNTLIHTVNSQAISCAHLNNQTAANIHPFAETARDAKNSLSPSPVTVRGSPLPLPRRRNTPIRSYTPTPAQSSQSQMSLNHDRETKPSSVIMKDQTKPPSAPLQNNTPTSTIIPSAKSIKEESAKSEIKPVTTKDLSVLTNRTEVRVHSQTPKIQPNLSTTSSKEEKLSELNTGITPIESSDLVLPGKPTFQVQPPTMQVEPIPSSATVEIKPAVVENEASKSPPDPVRVSLHTNNDRLLTELPVESISPPKPATDRVMKPSLVKMAVIDSAPASLPQASVSVKAPSPHRGTSLSSHPKTGLKDRDVLRAKTTAAAPTEAPGVKPSTESMTSTASSTDKKTENAETTSSSAEPKDPNPLSSHHSCCVKVLHFYPFLMIKFDETQLHCQQKKVFKVKGHGSV</sequence>
<reference evidence="2" key="2">
    <citation type="submission" date="2025-09" db="UniProtKB">
        <authorList>
            <consortium name="Ensembl"/>
        </authorList>
    </citation>
    <scope>IDENTIFICATION</scope>
</reference>
<feature type="compositionally biased region" description="Polar residues" evidence="1">
    <location>
        <begin position="1008"/>
        <end position="1026"/>
    </location>
</feature>
<keyword evidence="3" id="KW-1185">Reference proteome</keyword>
<dbReference type="Proteomes" id="UP000261620">
    <property type="component" value="Unplaced"/>
</dbReference>
<feature type="region of interest" description="Disordered" evidence="1">
    <location>
        <begin position="982"/>
        <end position="1058"/>
    </location>
</feature>
<protein>
    <submittedName>
        <fullName evidence="2">Uncharacterized protein</fullName>
    </submittedName>
</protein>
<dbReference type="Ensembl" id="ENSMMOT00000009561.1">
    <property type="protein sequence ID" value="ENSMMOP00000009395.1"/>
    <property type="gene ID" value="ENSMMOG00000007272.1"/>
</dbReference>
<accession>A0A3Q4AX21</accession>
<feature type="compositionally biased region" description="Polar residues" evidence="1">
    <location>
        <begin position="1094"/>
        <end position="1104"/>
    </location>
</feature>
<evidence type="ECO:0000313" key="2">
    <source>
        <dbReference type="Ensembl" id="ENSMMOP00000009395.1"/>
    </source>
</evidence>
<name>A0A3Q4AX21_MOLML</name>
<feature type="region of interest" description="Disordered" evidence="1">
    <location>
        <begin position="522"/>
        <end position="543"/>
    </location>
</feature>
<evidence type="ECO:0000256" key="1">
    <source>
        <dbReference type="SAM" id="MobiDB-lite"/>
    </source>
</evidence>
<feature type="region of interest" description="Disordered" evidence="1">
    <location>
        <begin position="739"/>
        <end position="772"/>
    </location>
</feature>
<evidence type="ECO:0000313" key="3">
    <source>
        <dbReference type="Proteomes" id="UP000261620"/>
    </source>
</evidence>
<proteinExistence type="predicted"/>
<feature type="compositionally biased region" description="Polar residues" evidence="1">
    <location>
        <begin position="1049"/>
        <end position="1058"/>
    </location>
</feature>